<dbReference type="GO" id="GO:0009252">
    <property type="term" value="P:peptidoglycan biosynthetic process"/>
    <property type="evidence" value="ECO:0007669"/>
    <property type="project" value="UniProtKB-UniRule"/>
</dbReference>
<dbReference type="Pfam" id="PF02618">
    <property type="entry name" value="YceG"/>
    <property type="match status" value="1"/>
</dbReference>
<evidence type="ECO:0000313" key="9">
    <source>
        <dbReference type="Proteomes" id="UP000177565"/>
    </source>
</evidence>
<dbReference type="STRING" id="1802312.A3C06_03740"/>
<evidence type="ECO:0000256" key="4">
    <source>
        <dbReference type="ARBA" id="ARBA00023136"/>
    </source>
</evidence>
<evidence type="ECO:0000313" key="8">
    <source>
        <dbReference type="EMBL" id="OHA27162.1"/>
    </source>
</evidence>
<dbReference type="InterPro" id="IPR003770">
    <property type="entry name" value="MLTG-like"/>
</dbReference>
<keyword evidence="4 7" id="KW-0472">Membrane</keyword>
<dbReference type="AlphaFoldDB" id="A0A1G2MVT4"/>
<comment type="catalytic activity">
    <reaction evidence="7">
        <text>a peptidoglycan chain = a peptidoglycan chain with N-acetyl-1,6-anhydromuramyl-[peptide] at the reducing end + a peptidoglycan chain with N-acetylglucosamine at the non-reducing end.</text>
        <dbReference type="EC" id="4.2.2.29"/>
    </reaction>
</comment>
<dbReference type="Proteomes" id="UP000177565">
    <property type="component" value="Unassembled WGS sequence"/>
</dbReference>
<dbReference type="PANTHER" id="PTHR30518:SF2">
    <property type="entry name" value="ENDOLYTIC MUREIN TRANSGLYCOSYLASE"/>
    <property type="match status" value="1"/>
</dbReference>
<comment type="function">
    <text evidence="7">Functions as a peptidoglycan terminase that cleaves nascent peptidoglycan strands endolytically to terminate their elongation.</text>
</comment>
<dbReference type="GO" id="GO:0071555">
    <property type="term" value="P:cell wall organization"/>
    <property type="evidence" value="ECO:0007669"/>
    <property type="project" value="UniProtKB-KW"/>
</dbReference>
<dbReference type="EC" id="4.2.2.29" evidence="7"/>
<keyword evidence="1 7" id="KW-1003">Cell membrane</keyword>
<accession>A0A1G2MVT4</accession>
<evidence type="ECO:0000256" key="3">
    <source>
        <dbReference type="ARBA" id="ARBA00022989"/>
    </source>
</evidence>
<dbReference type="NCBIfam" id="TIGR00247">
    <property type="entry name" value="endolytic transglycosylase MltG"/>
    <property type="match status" value="1"/>
</dbReference>
<comment type="similarity">
    <text evidence="7">Belongs to the transglycosylase MltG family.</text>
</comment>
<dbReference type="GO" id="GO:0005886">
    <property type="term" value="C:plasma membrane"/>
    <property type="evidence" value="ECO:0007669"/>
    <property type="project" value="UniProtKB-SubCell"/>
</dbReference>
<keyword evidence="5 7" id="KW-0456">Lyase</keyword>
<dbReference type="EMBL" id="MHRQ01000011">
    <property type="protein sequence ID" value="OHA27162.1"/>
    <property type="molecule type" value="Genomic_DNA"/>
</dbReference>
<proteinExistence type="inferred from homology"/>
<evidence type="ECO:0000256" key="2">
    <source>
        <dbReference type="ARBA" id="ARBA00022692"/>
    </source>
</evidence>
<keyword evidence="3 7" id="KW-1133">Transmembrane helix</keyword>
<comment type="subcellular location">
    <subcellularLocation>
        <location evidence="7">Cell membrane</location>
        <topology evidence="7">Single-pass membrane protein</topology>
    </subcellularLocation>
</comment>
<keyword evidence="2 7" id="KW-0812">Transmembrane</keyword>
<evidence type="ECO:0000256" key="1">
    <source>
        <dbReference type="ARBA" id="ARBA00022475"/>
    </source>
</evidence>
<feature type="site" description="Important for catalytic activity" evidence="7">
    <location>
        <position position="218"/>
    </location>
</feature>
<gene>
    <name evidence="7" type="primary">mltG</name>
    <name evidence="8" type="ORF">A3C06_03740</name>
</gene>
<dbReference type="PANTHER" id="PTHR30518">
    <property type="entry name" value="ENDOLYTIC MUREIN TRANSGLYCOSYLASE"/>
    <property type="match status" value="1"/>
</dbReference>
<evidence type="ECO:0000256" key="6">
    <source>
        <dbReference type="ARBA" id="ARBA00023316"/>
    </source>
</evidence>
<sequence length="331" mass="37407">MYTRFLSFVARLYSLGRLSPRFRRAVWFTIGGFVIAGVLAIAPPAHFPSKKILTVRPNATVTEVALYLKDQGAINSTIAFKAFIAMFNPRGGVLSGLYYFEEPTNLITVSYHIAHGKFGTTPLVFTVPEGNNVSQIATLAKSAFSNFDIEKFIKLARPDEGYLFPDTYRLLPMVSPEELITAMRENFDKKILVADKEVRAFGRPLADVIKMASYLEEEVRLTQTRRLVAGILWKRLDIGMPLQIDSTFQYVGNGNTYQLTLDDLTIDSPYNTYKYKGLTPTPISNPGLDSILAAVTPIESRYFYFLTDKDGRMHYAVTHDEHVANKERYLR</sequence>
<organism evidence="8 9">
    <name type="scientific">Candidatus Taylorbacteria bacterium RIFCSPHIGHO2_02_FULL_46_13</name>
    <dbReference type="NCBI Taxonomy" id="1802312"/>
    <lineage>
        <taxon>Bacteria</taxon>
        <taxon>Candidatus Tayloriibacteriota</taxon>
    </lineage>
</organism>
<dbReference type="HAMAP" id="MF_02065">
    <property type="entry name" value="MltG"/>
    <property type="match status" value="1"/>
</dbReference>
<name>A0A1G2MVT4_9BACT</name>
<evidence type="ECO:0000256" key="5">
    <source>
        <dbReference type="ARBA" id="ARBA00023239"/>
    </source>
</evidence>
<protein>
    <recommendedName>
        <fullName evidence="7">Endolytic murein transglycosylase</fullName>
        <ecNumber evidence="7">4.2.2.29</ecNumber>
    </recommendedName>
    <alternativeName>
        <fullName evidence="7">Peptidoglycan lytic transglycosylase</fullName>
    </alternativeName>
    <alternativeName>
        <fullName evidence="7">Peptidoglycan polymerization terminase</fullName>
    </alternativeName>
</protein>
<feature type="transmembrane region" description="Helical" evidence="7">
    <location>
        <begin position="25"/>
        <end position="47"/>
    </location>
</feature>
<dbReference type="GO" id="GO:0008932">
    <property type="term" value="F:lytic endotransglycosylase activity"/>
    <property type="evidence" value="ECO:0007669"/>
    <property type="project" value="UniProtKB-UniRule"/>
</dbReference>
<comment type="caution">
    <text evidence="8">The sequence shown here is derived from an EMBL/GenBank/DDBJ whole genome shotgun (WGS) entry which is preliminary data.</text>
</comment>
<reference evidence="8 9" key="1">
    <citation type="journal article" date="2016" name="Nat. Commun.">
        <title>Thousands of microbial genomes shed light on interconnected biogeochemical processes in an aquifer system.</title>
        <authorList>
            <person name="Anantharaman K."/>
            <person name="Brown C.T."/>
            <person name="Hug L.A."/>
            <person name="Sharon I."/>
            <person name="Castelle C.J."/>
            <person name="Probst A.J."/>
            <person name="Thomas B.C."/>
            <person name="Singh A."/>
            <person name="Wilkins M.J."/>
            <person name="Karaoz U."/>
            <person name="Brodie E.L."/>
            <person name="Williams K.H."/>
            <person name="Hubbard S.S."/>
            <person name="Banfield J.F."/>
        </authorList>
    </citation>
    <scope>NUCLEOTIDE SEQUENCE [LARGE SCALE GENOMIC DNA]</scope>
</reference>
<keyword evidence="6 7" id="KW-0961">Cell wall biogenesis/degradation</keyword>
<evidence type="ECO:0000256" key="7">
    <source>
        <dbReference type="HAMAP-Rule" id="MF_02065"/>
    </source>
</evidence>